<name>A0A376BKC5_9NEIS</name>
<protein>
    <submittedName>
        <fullName evidence="1">Uncharacterized protein</fullName>
    </submittedName>
</protein>
<dbReference type="OrthoDB" id="8610081at2"/>
<dbReference type="EMBL" id="UFSO01000002">
    <property type="protein sequence ID" value="SSY70202.1"/>
    <property type="molecule type" value="Genomic_DNA"/>
</dbReference>
<proteinExistence type="predicted"/>
<evidence type="ECO:0000313" key="1">
    <source>
        <dbReference type="EMBL" id="SSY70202.1"/>
    </source>
</evidence>
<accession>A0A376BKC5</accession>
<sequence length="235" mass="27294">MKKVWSASIGLGRITAYRIGSSYDGLFDYRTYRLNEIAIRQNPTHPDSLILKQKNQEDWNRICEAAAAADFEKSLVFPNSLWADKMDYPKDDEYVFFANGRIVFNQQCGEIFKQFNLGQSDFAPIHIYDIETGELWKEETFYILDVSEQRRYMLNPQSHSKFKFIRYPSGLEIYSPRYGIRDNYVELSASALECDVDLWHDPLLSNSYFMSESLQAALSEADMANKFGFALCKLI</sequence>
<dbReference type="STRING" id="1120980.GCA_000745955_02153"/>
<gene>
    <name evidence="1" type="ORF">NCTC10283_00278</name>
</gene>
<organism evidence="1 2">
    <name type="scientific">Alysiella crassa</name>
    <dbReference type="NCBI Taxonomy" id="153491"/>
    <lineage>
        <taxon>Bacteria</taxon>
        <taxon>Pseudomonadati</taxon>
        <taxon>Pseudomonadota</taxon>
        <taxon>Betaproteobacteria</taxon>
        <taxon>Neisseriales</taxon>
        <taxon>Neisseriaceae</taxon>
        <taxon>Alysiella</taxon>
    </lineage>
</organism>
<reference evidence="1 2" key="1">
    <citation type="submission" date="2018-06" db="EMBL/GenBank/DDBJ databases">
        <authorList>
            <consortium name="Pathogen Informatics"/>
            <person name="Doyle S."/>
        </authorList>
    </citation>
    <scope>NUCLEOTIDE SEQUENCE [LARGE SCALE GENOMIC DNA]</scope>
    <source>
        <strain evidence="1 2">NCTC10283</strain>
    </source>
</reference>
<dbReference type="RefSeq" id="WP_034294784.1">
    <property type="nucleotide sequence ID" value="NZ_CP091519.2"/>
</dbReference>
<dbReference type="Proteomes" id="UP000254209">
    <property type="component" value="Unassembled WGS sequence"/>
</dbReference>
<dbReference type="AlphaFoldDB" id="A0A376BKC5"/>
<evidence type="ECO:0000313" key="2">
    <source>
        <dbReference type="Proteomes" id="UP000254209"/>
    </source>
</evidence>
<keyword evidence="2" id="KW-1185">Reference proteome</keyword>